<sequence>MINNFTKLFLVTLGMGLGYAAQAATEPTVQPVVGYHPASGATANTPSAALKLTAGDGGRYLVIVRLAAATRVAPTDGVVYTPNLAYGNNTGTNRTTGAGNYVVYADVPPTAAVFNKITVTGLAAGSNYVVDVYAYNQDAGGTDYLLTNPATVAFLALPTYTWNNTNATIAQDFGTASNWTPARTLSNTNGANANHVLVFNGATTANPAVQISRGFGGNQTQEQIFGQLYLVNNVSASFYAPSTANTAGTLQIGNATTTGDDFVEEAGATLTMTTGSNTDNRYIVLAMPTGTTASLSGTIQNVLGTSLNIPQRLVAADAGALRFKSGSVFNSTEVVGHPFGTTGTETLTGNNNVNEASGKAGAGSVVFEAGATFIQSSGLDPFGNGATAVTSFLSGSTYRYLGGTISAAARTYPNWDFQASYSTTGAFATTVLNSLTVNYPPASPATSVNVSLNNTGGVSVGGNIEVNGATQYGAGLYFDPASAASLTLNGTGGKQFIKGISTLSLGVNTTLVLNNPQGVELQKILDVPKALTFGAQSGHLITSSSNYLSLPTTAPITGADNDSYVEGPMMRNSPGAGTYALSTSTGLFFPVGVAAGYGPISIGLTQTGTTGGTYFVTPYKSYAPAYTLAPNDLKRVSGVRYYNLYNSVAFTNGQVAMGFVAIDQVDAPSTLRVAQGVNGSWLNLGGTVTPPQADGTTFLSGTITSNAGLTSLGDFALATTSFDNAPGNNPLPVELSSFTAERRGADALLRWTTAQEKNSAYFEVQRSLDGREFRAVGRVQAQGTSTRASSYSFLDKGAAGPVYYRLHQVDRDGTASDSRIVVLGGTSELLVAAYPNPVQHELHLQLGEGPVQWRVLSLLGQPLRQGKALGQTTLDLRTLPAGSYQLEVRSGTQRVIRSLIKTN</sequence>
<keyword evidence="3" id="KW-1185">Reference proteome</keyword>
<comment type="caution">
    <text evidence="2">The sequence shown here is derived from an EMBL/GenBank/DDBJ whole genome shotgun (WGS) entry which is preliminary data.</text>
</comment>
<evidence type="ECO:0000313" key="3">
    <source>
        <dbReference type="Proteomes" id="UP000248553"/>
    </source>
</evidence>
<protein>
    <recommendedName>
        <fullName evidence="4">Secretion system C-terminal sorting domain-containing protein</fullName>
    </recommendedName>
</protein>
<dbReference type="InterPro" id="IPR026444">
    <property type="entry name" value="Secre_tail"/>
</dbReference>
<dbReference type="Proteomes" id="UP000248553">
    <property type="component" value="Unassembled WGS sequence"/>
</dbReference>
<dbReference type="RefSeq" id="WP_111480140.1">
    <property type="nucleotide sequence ID" value="NZ_QHKM01000009.1"/>
</dbReference>
<dbReference type="OrthoDB" id="863479at2"/>
<gene>
    <name evidence="2" type="ORF">DLM85_20960</name>
</gene>
<accession>A0A328BEE2</accession>
<dbReference type="NCBIfam" id="TIGR04183">
    <property type="entry name" value="Por_Secre_tail"/>
    <property type="match status" value="1"/>
</dbReference>
<evidence type="ECO:0000256" key="1">
    <source>
        <dbReference type="SAM" id="SignalP"/>
    </source>
</evidence>
<name>A0A328BEE2_9BACT</name>
<dbReference type="EMBL" id="QHKM01000009">
    <property type="protein sequence ID" value="RAK63478.1"/>
    <property type="molecule type" value="Genomic_DNA"/>
</dbReference>
<feature type="signal peptide" evidence="1">
    <location>
        <begin position="1"/>
        <end position="23"/>
    </location>
</feature>
<reference evidence="3" key="1">
    <citation type="submission" date="2018-05" db="EMBL/GenBank/DDBJ databases">
        <authorList>
            <person name="Nie L."/>
        </authorList>
    </citation>
    <scope>NUCLEOTIDE SEQUENCE [LARGE SCALE GENOMIC DNA]</scope>
    <source>
        <strain evidence="3">NL</strain>
    </source>
</reference>
<organism evidence="2 3">
    <name type="scientific">Hymenobacter edaphi</name>
    <dbReference type="NCBI Taxonomy" id="2211146"/>
    <lineage>
        <taxon>Bacteria</taxon>
        <taxon>Pseudomonadati</taxon>
        <taxon>Bacteroidota</taxon>
        <taxon>Cytophagia</taxon>
        <taxon>Cytophagales</taxon>
        <taxon>Hymenobacteraceae</taxon>
        <taxon>Hymenobacter</taxon>
    </lineage>
</organism>
<evidence type="ECO:0008006" key="4">
    <source>
        <dbReference type="Google" id="ProtNLM"/>
    </source>
</evidence>
<dbReference type="AlphaFoldDB" id="A0A328BEE2"/>
<feature type="chain" id="PRO_5016241500" description="Secretion system C-terminal sorting domain-containing protein" evidence="1">
    <location>
        <begin position="24"/>
        <end position="903"/>
    </location>
</feature>
<keyword evidence="1" id="KW-0732">Signal</keyword>
<proteinExistence type="predicted"/>
<evidence type="ECO:0000313" key="2">
    <source>
        <dbReference type="EMBL" id="RAK63478.1"/>
    </source>
</evidence>